<reference evidence="2 3" key="1">
    <citation type="journal article" date="2021" name="Commun. Biol.">
        <title>The genome of Shorea leprosula (Dipterocarpaceae) highlights the ecological relevance of drought in aseasonal tropical rainforests.</title>
        <authorList>
            <person name="Ng K.K.S."/>
            <person name="Kobayashi M.J."/>
            <person name="Fawcett J.A."/>
            <person name="Hatakeyama M."/>
            <person name="Paape T."/>
            <person name="Ng C.H."/>
            <person name="Ang C.C."/>
            <person name="Tnah L.H."/>
            <person name="Lee C.T."/>
            <person name="Nishiyama T."/>
            <person name="Sese J."/>
            <person name="O'Brien M.J."/>
            <person name="Copetti D."/>
            <person name="Mohd Noor M.I."/>
            <person name="Ong R.C."/>
            <person name="Putra M."/>
            <person name="Sireger I.Z."/>
            <person name="Indrioko S."/>
            <person name="Kosugi Y."/>
            <person name="Izuno A."/>
            <person name="Isagi Y."/>
            <person name="Lee S.L."/>
            <person name="Shimizu K.K."/>
        </authorList>
    </citation>
    <scope>NUCLEOTIDE SEQUENCE [LARGE SCALE GENOMIC DNA]</scope>
    <source>
        <strain evidence="2">214</strain>
    </source>
</reference>
<dbReference type="AlphaFoldDB" id="A0AAV5LX26"/>
<keyword evidence="3" id="KW-1185">Reference proteome</keyword>
<evidence type="ECO:0000256" key="1">
    <source>
        <dbReference type="SAM" id="MobiDB-lite"/>
    </source>
</evidence>
<feature type="region of interest" description="Disordered" evidence="1">
    <location>
        <begin position="110"/>
        <end position="147"/>
    </location>
</feature>
<protein>
    <submittedName>
        <fullName evidence="2">Uncharacterized protein</fullName>
    </submittedName>
</protein>
<evidence type="ECO:0000313" key="3">
    <source>
        <dbReference type="Proteomes" id="UP001054252"/>
    </source>
</evidence>
<organism evidence="2 3">
    <name type="scientific">Rubroshorea leprosula</name>
    <dbReference type="NCBI Taxonomy" id="152421"/>
    <lineage>
        <taxon>Eukaryota</taxon>
        <taxon>Viridiplantae</taxon>
        <taxon>Streptophyta</taxon>
        <taxon>Embryophyta</taxon>
        <taxon>Tracheophyta</taxon>
        <taxon>Spermatophyta</taxon>
        <taxon>Magnoliopsida</taxon>
        <taxon>eudicotyledons</taxon>
        <taxon>Gunneridae</taxon>
        <taxon>Pentapetalae</taxon>
        <taxon>rosids</taxon>
        <taxon>malvids</taxon>
        <taxon>Malvales</taxon>
        <taxon>Dipterocarpaceae</taxon>
        <taxon>Rubroshorea</taxon>
    </lineage>
</organism>
<gene>
    <name evidence="2" type="ORF">SLEP1_g48797</name>
</gene>
<feature type="compositionally biased region" description="Pro residues" evidence="1">
    <location>
        <begin position="138"/>
        <end position="147"/>
    </location>
</feature>
<proteinExistence type="predicted"/>
<dbReference type="Proteomes" id="UP001054252">
    <property type="component" value="Unassembled WGS sequence"/>
</dbReference>
<name>A0AAV5LX26_9ROSI</name>
<sequence>MVFSPWMVQQRKPKWRQLPRRSVEHTASDTPINSISKVQAQSLASKIVATSDPQDLKKNRFAVMAEIMEEDTELLNSNEDIGVGNSFNNKDSIGPTMPMDCVPIGLPSALSTNFVKPKPKQRKSKTGGPVFKETKPLTPKPYHPTSP</sequence>
<evidence type="ECO:0000313" key="2">
    <source>
        <dbReference type="EMBL" id="GKV41231.1"/>
    </source>
</evidence>
<dbReference type="EMBL" id="BPVZ01000148">
    <property type="protein sequence ID" value="GKV41231.1"/>
    <property type="molecule type" value="Genomic_DNA"/>
</dbReference>
<accession>A0AAV5LX26</accession>
<comment type="caution">
    <text evidence="2">The sequence shown here is derived from an EMBL/GenBank/DDBJ whole genome shotgun (WGS) entry which is preliminary data.</text>
</comment>